<keyword evidence="1" id="KW-1133">Transmembrane helix</keyword>
<dbReference type="AlphaFoldDB" id="A0A382J6D0"/>
<accession>A0A382J6D0</accession>
<sequence>VELIVVIVICAILGGLLLIGVGAGLLLPALAKSKTKSQGIQCLYNNNQLILAWSFYTVDNDGKLVGAAEWNFQGEKIPDWTGGSRLTQKDKRDPNNWNHVAYTHKSPLWPYCGNDPEIWTCPADPSTAIDNTGETVPRIRSRSMNNWVGGPGWNDSGPWYPQN</sequence>
<evidence type="ECO:0008006" key="3">
    <source>
        <dbReference type="Google" id="ProtNLM"/>
    </source>
</evidence>
<gene>
    <name evidence="2" type="ORF">METZ01_LOCUS259781</name>
</gene>
<name>A0A382J6D0_9ZZZZ</name>
<feature type="non-terminal residue" evidence="2">
    <location>
        <position position="1"/>
    </location>
</feature>
<organism evidence="2">
    <name type="scientific">marine metagenome</name>
    <dbReference type="NCBI Taxonomy" id="408172"/>
    <lineage>
        <taxon>unclassified sequences</taxon>
        <taxon>metagenomes</taxon>
        <taxon>ecological metagenomes</taxon>
    </lineage>
</organism>
<keyword evidence="1" id="KW-0812">Transmembrane</keyword>
<feature type="transmembrane region" description="Helical" evidence="1">
    <location>
        <begin position="6"/>
        <end position="27"/>
    </location>
</feature>
<evidence type="ECO:0000256" key="1">
    <source>
        <dbReference type="SAM" id="Phobius"/>
    </source>
</evidence>
<protein>
    <recommendedName>
        <fullName evidence="3">Type II secretion system protein GspG C-terminal domain-containing protein</fullName>
    </recommendedName>
</protein>
<proteinExistence type="predicted"/>
<keyword evidence="1" id="KW-0472">Membrane</keyword>
<evidence type="ECO:0000313" key="2">
    <source>
        <dbReference type="EMBL" id="SVC06927.1"/>
    </source>
</evidence>
<dbReference type="EMBL" id="UINC01071761">
    <property type="protein sequence ID" value="SVC06927.1"/>
    <property type="molecule type" value="Genomic_DNA"/>
</dbReference>
<feature type="non-terminal residue" evidence="2">
    <location>
        <position position="163"/>
    </location>
</feature>
<reference evidence="2" key="1">
    <citation type="submission" date="2018-05" db="EMBL/GenBank/DDBJ databases">
        <authorList>
            <person name="Lanie J.A."/>
            <person name="Ng W.-L."/>
            <person name="Kazmierczak K.M."/>
            <person name="Andrzejewski T.M."/>
            <person name="Davidsen T.M."/>
            <person name="Wayne K.J."/>
            <person name="Tettelin H."/>
            <person name="Glass J.I."/>
            <person name="Rusch D."/>
            <person name="Podicherti R."/>
            <person name="Tsui H.-C.T."/>
            <person name="Winkler M.E."/>
        </authorList>
    </citation>
    <scope>NUCLEOTIDE SEQUENCE</scope>
</reference>